<name>A0A396HM70_MEDTR</name>
<evidence type="ECO:0000313" key="2">
    <source>
        <dbReference type="Proteomes" id="UP000265566"/>
    </source>
</evidence>
<dbReference type="Gramene" id="rna37726">
    <property type="protein sequence ID" value="RHN52984.1"/>
    <property type="gene ID" value="gene37726"/>
</dbReference>
<dbReference type="Proteomes" id="UP000265566">
    <property type="component" value="Chromosome 6"/>
</dbReference>
<dbReference type="AlphaFoldDB" id="A0A396HM70"/>
<protein>
    <submittedName>
        <fullName evidence="1">Uncharacterized protein</fullName>
    </submittedName>
</protein>
<reference evidence="2" key="1">
    <citation type="journal article" date="2018" name="Nat. Plants">
        <title>Whole-genome landscape of Medicago truncatula symbiotic genes.</title>
        <authorList>
            <person name="Pecrix Y."/>
            <person name="Staton S.E."/>
            <person name="Sallet E."/>
            <person name="Lelandais-Briere C."/>
            <person name="Moreau S."/>
            <person name="Carrere S."/>
            <person name="Blein T."/>
            <person name="Jardinaud M.F."/>
            <person name="Latrasse D."/>
            <person name="Zouine M."/>
            <person name="Zahm M."/>
            <person name="Kreplak J."/>
            <person name="Mayjonade B."/>
            <person name="Satge C."/>
            <person name="Perez M."/>
            <person name="Cauet S."/>
            <person name="Marande W."/>
            <person name="Chantry-Darmon C."/>
            <person name="Lopez-Roques C."/>
            <person name="Bouchez O."/>
            <person name="Berard A."/>
            <person name="Debelle F."/>
            <person name="Munos S."/>
            <person name="Bendahmane A."/>
            <person name="Berges H."/>
            <person name="Niebel A."/>
            <person name="Buitink J."/>
            <person name="Frugier F."/>
            <person name="Benhamed M."/>
            <person name="Crespi M."/>
            <person name="Gouzy J."/>
            <person name="Gamas P."/>
        </authorList>
    </citation>
    <scope>NUCLEOTIDE SEQUENCE [LARGE SCALE GENOMIC DNA]</scope>
    <source>
        <strain evidence="2">cv. Jemalong A17</strain>
    </source>
</reference>
<proteinExistence type="predicted"/>
<organism evidence="1 2">
    <name type="scientific">Medicago truncatula</name>
    <name type="common">Barrel medic</name>
    <name type="synonym">Medicago tribuloides</name>
    <dbReference type="NCBI Taxonomy" id="3880"/>
    <lineage>
        <taxon>Eukaryota</taxon>
        <taxon>Viridiplantae</taxon>
        <taxon>Streptophyta</taxon>
        <taxon>Embryophyta</taxon>
        <taxon>Tracheophyta</taxon>
        <taxon>Spermatophyta</taxon>
        <taxon>Magnoliopsida</taxon>
        <taxon>eudicotyledons</taxon>
        <taxon>Gunneridae</taxon>
        <taxon>Pentapetalae</taxon>
        <taxon>rosids</taxon>
        <taxon>fabids</taxon>
        <taxon>Fabales</taxon>
        <taxon>Fabaceae</taxon>
        <taxon>Papilionoideae</taxon>
        <taxon>50 kb inversion clade</taxon>
        <taxon>NPAAA clade</taxon>
        <taxon>Hologalegina</taxon>
        <taxon>IRL clade</taxon>
        <taxon>Trifolieae</taxon>
        <taxon>Medicago</taxon>
    </lineage>
</organism>
<dbReference type="EMBL" id="PSQE01000006">
    <property type="protein sequence ID" value="RHN52984.1"/>
    <property type="molecule type" value="Genomic_DNA"/>
</dbReference>
<accession>A0A396HM70</accession>
<gene>
    <name evidence="1" type="ORF">MtrunA17_Chr6g0486501</name>
</gene>
<comment type="caution">
    <text evidence="1">The sequence shown here is derived from an EMBL/GenBank/DDBJ whole genome shotgun (WGS) entry which is preliminary data.</text>
</comment>
<evidence type="ECO:0000313" key="1">
    <source>
        <dbReference type="EMBL" id="RHN52984.1"/>
    </source>
</evidence>
<sequence>MRASSMYLPILPSAASLPDFLSADERPFVLRSCLHTQLYLQLFTSIPTSLIISTQVGTKTR</sequence>